<protein>
    <recommendedName>
        <fullName evidence="16">Polypeptide N-acetylgalactosaminyltransferase</fullName>
        <ecNumber evidence="16">2.4.1.-</ecNumber>
    </recommendedName>
    <alternativeName>
        <fullName evidence="16">Protein-UDP acetylgalactosaminyltransferase</fullName>
    </alternativeName>
</protein>
<evidence type="ECO:0000256" key="13">
    <source>
        <dbReference type="ARBA" id="ARBA00023136"/>
    </source>
</evidence>
<evidence type="ECO:0000256" key="11">
    <source>
        <dbReference type="ARBA" id="ARBA00022989"/>
    </source>
</evidence>
<keyword evidence="14 16" id="KW-1015">Disulfide bond</keyword>
<evidence type="ECO:0000256" key="9">
    <source>
        <dbReference type="ARBA" id="ARBA00022734"/>
    </source>
</evidence>
<proteinExistence type="inferred from homology"/>
<comment type="pathway">
    <text evidence="3 16">Protein modification; protein glycosylation.</text>
</comment>
<evidence type="ECO:0000256" key="16">
    <source>
        <dbReference type="RuleBase" id="RU361242"/>
    </source>
</evidence>
<keyword evidence="6 16" id="KW-0808">Transferase</keyword>
<dbReference type="GO" id="GO:0046872">
    <property type="term" value="F:metal ion binding"/>
    <property type="evidence" value="ECO:0007669"/>
    <property type="project" value="UniProtKB-KW"/>
</dbReference>
<evidence type="ECO:0000256" key="12">
    <source>
        <dbReference type="ARBA" id="ARBA00023034"/>
    </source>
</evidence>
<dbReference type="SMART" id="SM00458">
    <property type="entry name" value="RICIN"/>
    <property type="match status" value="1"/>
</dbReference>
<dbReference type="PANTHER" id="PTHR11675">
    <property type="entry name" value="N-ACETYLGALACTOSAMINYLTRANSFERASE"/>
    <property type="match status" value="1"/>
</dbReference>
<evidence type="ECO:0000256" key="1">
    <source>
        <dbReference type="ARBA" id="ARBA00001936"/>
    </source>
</evidence>
<evidence type="ECO:0000259" key="17">
    <source>
        <dbReference type="SMART" id="SM00458"/>
    </source>
</evidence>
<keyword evidence="10" id="KW-0735">Signal-anchor</keyword>
<feature type="transmembrane region" description="Helical" evidence="16">
    <location>
        <begin position="12"/>
        <end position="31"/>
    </location>
</feature>
<dbReference type="InterPro" id="IPR001173">
    <property type="entry name" value="Glyco_trans_2-like"/>
</dbReference>
<dbReference type="PANTHER" id="PTHR11675:SF118">
    <property type="entry name" value="POLYPEPTIDE N-ACETYLGALACTOSAMINYLTRANSFERASE 3"/>
    <property type="match status" value="1"/>
</dbReference>
<evidence type="ECO:0000256" key="14">
    <source>
        <dbReference type="ARBA" id="ARBA00023157"/>
    </source>
</evidence>
<comment type="subcellular location">
    <subcellularLocation>
        <location evidence="2 16">Golgi apparatus membrane</location>
        <topology evidence="2 16">Single-pass type II membrane protein</topology>
    </subcellularLocation>
</comment>
<dbReference type="FunFam" id="3.90.550.10:FF:000021">
    <property type="entry name" value="Polypeptide N-acetylgalactosaminyltransferase"/>
    <property type="match status" value="1"/>
</dbReference>
<evidence type="ECO:0000256" key="7">
    <source>
        <dbReference type="ARBA" id="ARBA00022692"/>
    </source>
</evidence>
<dbReference type="UniPathway" id="UPA00378"/>
<evidence type="ECO:0000256" key="3">
    <source>
        <dbReference type="ARBA" id="ARBA00004922"/>
    </source>
</evidence>
<evidence type="ECO:0000256" key="2">
    <source>
        <dbReference type="ARBA" id="ARBA00004323"/>
    </source>
</evidence>
<dbReference type="SUPFAM" id="SSF50370">
    <property type="entry name" value="Ricin B-like lectins"/>
    <property type="match status" value="1"/>
</dbReference>
<keyword evidence="7 16" id="KW-0812">Transmembrane</keyword>
<evidence type="ECO:0000313" key="18">
    <source>
        <dbReference type="EMBL" id="CAG6667050.1"/>
    </source>
</evidence>
<dbReference type="EMBL" id="HBUF01000498">
    <property type="protein sequence ID" value="CAG6605725.1"/>
    <property type="molecule type" value="Transcribed_RNA"/>
</dbReference>
<dbReference type="EMBL" id="HBUF01000499">
    <property type="protein sequence ID" value="CAG6605728.1"/>
    <property type="molecule type" value="Transcribed_RNA"/>
</dbReference>
<organism evidence="18">
    <name type="scientific">Cacopsylla melanoneura</name>
    <dbReference type="NCBI Taxonomy" id="428564"/>
    <lineage>
        <taxon>Eukaryota</taxon>
        <taxon>Metazoa</taxon>
        <taxon>Ecdysozoa</taxon>
        <taxon>Arthropoda</taxon>
        <taxon>Hexapoda</taxon>
        <taxon>Insecta</taxon>
        <taxon>Pterygota</taxon>
        <taxon>Neoptera</taxon>
        <taxon>Paraneoptera</taxon>
        <taxon>Hemiptera</taxon>
        <taxon>Sternorrhyncha</taxon>
        <taxon>Psylloidea</taxon>
        <taxon>Psyllidae</taxon>
        <taxon>Psyllinae</taxon>
        <taxon>Cacopsylla</taxon>
    </lineage>
</organism>
<evidence type="ECO:0000256" key="6">
    <source>
        <dbReference type="ARBA" id="ARBA00022679"/>
    </source>
</evidence>
<reference evidence="18" key="1">
    <citation type="submission" date="2021-05" db="EMBL/GenBank/DDBJ databases">
        <authorList>
            <person name="Alioto T."/>
            <person name="Alioto T."/>
            <person name="Gomez Garrido J."/>
        </authorList>
    </citation>
    <scope>NUCLEOTIDE SEQUENCE</scope>
</reference>
<feature type="domain" description="Ricin B lectin" evidence="17">
    <location>
        <begin position="475"/>
        <end position="607"/>
    </location>
</feature>
<dbReference type="GO" id="GO:0006493">
    <property type="term" value="P:protein O-linked glycosylation"/>
    <property type="evidence" value="ECO:0007669"/>
    <property type="project" value="UniProtKB-ARBA"/>
</dbReference>
<dbReference type="Gene3D" id="3.90.550.10">
    <property type="entry name" value="Spore Coat Polysaccharide Biosynthesis Protein SpsA, Chain A"/>
    <property type="match status" value="1"/>
</dbReference>
<keyword evidence="8" id="KW-0479">Metal-binding</keyword>
<dbReference type="Gene3D" id="2.80.10.50">
    <property type="match status" value="1"/>
</dbReference>
<dbReference type="EC" id="2.4.1.-" evidence="16"/>
<comment type="similarity">
    <text evidence="4 16">Belongs to the glycosyltransferase 2 family. GalNAc-T subfamily.</text>
</comment>
<comment type="cofactor">
    <cofactor evidence="1 16">
        <name>Mn(2+)</name>
        <dbReference type="ChEBI" id="CHEBI:29035"/>
    </cofactor>
</comment>
<accession>A0A8D8SF33</accession>
<keyword evidence="9 16" id="KW-0430">Lectin</keyword>
<evidence type="ECO:0000256" key="15">
    <source>
        <dbReference type="ARBA" id="ARBA00023211"/>
    </source>
</evidence>
<dbReference type="InterPro" id="IPR045885">
    <property type="entry name" value="GalNAc-T"/>
</dbReference>
<dbReference type="Pfam" id="PF00535">
    <property type="entry name" value="Glycos_transf_2"/>
    <property type="match status" value="1"/>
</dbReference>
<evidence type="ECO:0000256" key="4">
    <source>
        <dbReference type="ARBA" id="ARBA00005680"/>
    </source>
</evidence>
<name>A0A8D8SF33_9HEMI</name>
<evidence type="ECO:0000256" key="10">
    <source>
        <dbReference type="ARBA" id="ARBA00022968"/>
    </source>
</evidence>
<dbReference type="GO" id="GO:0000139">
    <property type="term" value="C:Golgi membrane"/>
    <property type="evidence" value="ECO:0007669"/>
    <property type="project" value="UniProtKB-SubCell"/>
</dbReference>
<dbReference type="EMBL" id="HBUF01370352">
    <property type="protein sequence ID" value="CAG6725842.1"/>
    <property type="molecule type" value="Transcribed_RNA"/>
</dbReference>
<dbReference type="EMBL" id="HBUF01215571">
    <property type="protein sequence ID" value="CAG6667050.1"/>
    <property type="molecule type" value="Transcribed_RNA"/>
</dbReference>
<dbReference type="InterPro" id="IPR000772">
    <property type="entry name" value="Ricin_B_lectin"/>
</dbReference>
<dbReference type="EMBL" id="HBUF01529637">
    <property type="protein sequence ID" value="CAG6751432.1"/>
    <property type="molecule type" value="Transcribed_RNA"/>
</dbReference>
<sequence>MVFCRRRLFRKLCFLLTAVSIFSLVLLWNHLEDLDTPDDDSDVQDPDDWLTLRLARNQQDYIDRRGVHVVVGHYLGDSIDGALHTNLTDEIINTNQFNPHPNEGRNGVPVNLPSHLHSKAQQLYQINRFNLLASDRIPLNRTLPDVRKTKCKTKVFNTEYLPKSSIVIVFHNEAWSTLLRTVHSVISRSPRPMLQEILLVDDASTREFLKGPLDEYISKLTVPVRTIRSPTRVGLIKARLLGARQAQGEVLVFLDAHCECTLGWLESLVARVAEDRTRVVCPVIDIISDVTFAYVRSFELHWGAFNWELHFRWYTYGSSDAIVKRKDLTEPFKTPAMAGGLFAIDKAYFFHIGAYDEQMQVWGGENLELSFRVWQCGGSVEIAPCSHVAHLFRKASPYTFPGGVSEVLYGNLARVALVWMDEWGEFYFKFNPEAEKQRDKQQVHSRLKLRKELKCHSFKWYLTHVWPNHFLPMDDKFFGRIRHVATQKCIEKPLAKGSMNQASGPASLQSCTHVPILTQMFVMKLPTDLIATDESVCLDVPEVGNDISPRVRILACSGFERQRWTYDKESQELRHVESKLCLDLSPKRNMLVLNSCTGYPSQHWDFESVPWK</sequence>
<dbReference type="GO" id="GO:0030246">
    <property type="term" value="F:carbohydrate binding"/>
    <property type="evidence" value="ECO:0007669"/>
    <property type="project" value="UniProtKB-KW"/>
</dbReference>
<dbReference type="InterPro" id="IPR035992">
    <property type="entry name" value="Ricin_B-like_lectins"/>
</dbReference>
<keyword evidence="5 16" id="KW-0328">Glycosyltransferase</keyword>
<dbReference type="CDD" id="cd02510">
    <property type="entry name" value="pp-GalNAc-T"/>
    <property type="match status" value="1"/>
</dbReference>
<dbReference type="Pfam" id="PF00652">
    <property type="entry name" value="Ricin_B_lectin"/>
    <property type="match status" value="1"/>
</dbReference>
<evidence type="ECO:0000256" key="5">
    <source>
        <dbReference type="ARBA" id="ARBA00022676"/>
    </source>
</evidence>
<dbReference type="PROSITE" id="PS50231">
    <property type="entry name" value="RICIN_B_LECTIN"/>
    <property type="match status" value="1"/>
</dbReference>
<keyword evidence="15 16" id="KW-0464">Manganese</keyword>
<evidence type="ECO:0000256" key="8">
    <source>
        <dbReference type="ARBA" id="ARBA00022723"/>
    </source>
</evidence>
<dbReference type="GO" id="GO:0004653">
    <property type="term" value="F:polypeptide N-acetylgalactosaminyltransferase activity"/>
    <property type="evidence" value="ECO:0007669"/>
    <property type="project" value="UniProtKB-ARBA"/>
</dbReference>
<keyword evidence="13 16" id="KW-0472">Membrane</keyword>
<dbReference type="SUPFAM" id="SSF53448">
    <property type="entry name" value="Nucleotide-diphospho-sugar transferases"/>
    <property type="match status" value="1"/>
</dbReference>
<dbReference type="AlphaFoldDB" id="A0A8D8SF33"/>
<dbReference type="InterPro" id="IPR029044">
    <property type="entry name" value="Nucleotide-diphossugar_trans"/>
</dbReference>
<keyword evidence="11 16" id="KW-1133">Transmembrane helix</keyword>
<keyword evidence="12 16" id="KW-0333">Golgi apparatus</keyword>